<evidence type="ECO:0000256" key="1">
    <source>
        <dbReference type="SAM" id="MobiDB-lite"/>
    </source>
</evidence>
<reference evidence="3 4" key="1">
    <citation type="submission" date="2016-03" db="EMBL/GenBank/DDBJ databases">
        <title>How can Kluyveromyces marxianus grow so fast - potential evolutionary course in Saccharomyces Complex revealed by comparative genomics.</title>
        <authorList>
            <person name="Mo W."/>
            <person name="Lu W."/>
            <person name="Yang X."/>
            <person name="Qi J."/>
            <person name="Lv H."/>
        </authorList>
    </citation>
    <scope>NUCLEOTIDE SEQUENCE [LARGE SCALE GENOMIC DNA]</scope>
    <source>
        <strain evidence="3 4">FIM1</strain>
    </source>
</reference>
<evidence type="ECO:0000256" key="2">
    <source>
        <dbReference type="SAM" id="Phobius"/>
    </source>
</evidence>
<reference evidence="3 4" key="2">
    <citation type="submission" date="2019-11" db="EMBL/GenBank/DDBJ databases">
        <authorList>
            <person name="Lu H."/>
        </authorList>
    </citation>
    <scope>NUCLEOTIDE SEQUENCE [LARGE SCALE GENOMIC DNA]</scope>
    <source>
        <strain evidence="3 4">FIM1</strain>
    </source>
</reference>
<sequence length="272" mass="30746">MSIPFRTKMAALLAKTGPEQIYAYKPGKLITVGSYALSLTFALYGASFADWSLATSNDLYKKESELPEEAKKELKWYENASLLFLGRSVGTTLLSVIPFTLAAAALYMPTRIVTKLHYIPDQIPKCKVTTRSLFGRSKETVLPLRSLRRNEKTRVFTGVGEQGVEDRGSFSFFLTDKDGSLFNKFYIVNRSGKFWGSDGRFIDALFGGESITDLELKQFKGKKPDYEKNEQKLEQLIQQEVSRPRLKSSKNVKNIIMNSKASTSEKTHQKKH</sequence>
<dbReference type="Proteomes" id="UP000422736">
    <property type="component" value="Chromosome 2"/>
</dbReference>
<gene>
    <name evidence="3" type="primary">MRX15</name>
    <name evidence="3" type="ORF">FIM1_1103</name>
</gene>
<evidence type="ECO:0000313" key="4">
    <source>
        <dbReference type="Proteomes" id="UP000422736"/>
    </source>
</evidence>
<dbReference type="EMBL" id="CP015055">
    <property type="protein sequence ID" value="QGN14442.1"/>
    <property type="molecule type" value="Genomic_DNA"/>
</dbReference>
<name>A0ABX6ERT0_KLUMA</name>
<proteinExistence type="predicted"/>
<keyword evidence="2" id="KW-0472">Membrane</keyword>
<feature type="transmembrane region" description="Helical" evidence="2">
    <location>
        <begin position="84"/>
        <end position="107"/>
    </location>
</feature>
<keyword evidence="2" id="KW-1133">Transmembrane helix</keyword>
<feature type="region of interest" description="Disordered" evidence="1">
    <location>
        <begin position="237"/>
        <end position="272"/>
    </location>
</feature>
<feature type="transmembrane region" description="Helical" evidence="2">
    <location>
        <begin position="29"/>
        <end position="49"/>
    </location>
</feature>
<protein>
    <submittedName>
        <fullName evidence="3">Protein YNR040W</fullName>
    </submittedName>
</protein>
<organism evidence="3 4">
    <name type="scientific">Kluyveromyces marxianus</name>
    <name type="common">Yeast</name>
    <name type="synonym">Candida kefyr</name>
    <dbReference type="NCBI Taxonomy" id="4911"/>
    <lineage>
        <taxon>Eukaryota</taxon>
        <taxon>Fungi</taxon>
        <taxon>Dikarya</taxon>
        <taxon>Ascomycota</taxon>
        <taxon>Saccharomycotina</taxon>
        <taxon>Saccharomycetes</taxon>
        <taxon>Saccharomycetales</taxon>
        <taxon>Saccharomycetaceae</taxon>
        <taxon>Kluyveromyces</taxon>
    </lineage>
</organism>
<keyword evidence="4" id="KW-1185">Reference proteome</keyword>
<feature type="compositionally biased region" description="Polar residues" evidence="1">
    <location>
        <begin position="251"/>
        <end position="262"/>
    </location>
</feature>
<feature type="compositionally biased region" description="Basic and acidic residues" evidence="1">
    <location>
        <begin position="263"/>
        <end position="272"/>
    </location>
</feature>
<accession>A0ABX6ERT0</accession>
<keyword evidence="2" id="KW-0812">Transmembrane</keyword>
<evidence type="ECO:0000313" key="3">
    <source>
        <dbReference type="EMBL" id="QGN14442.1"/>
    </source>
</evidence>